<dbReference type="InterPro" id="IPR029044">
    <property type="entry name" value="Nucleotide-diphossugar_trans"/>
</dbReference>
<dbReference type="PANTHER" id="PTHR11675">
    <property type="entry name" value="N-ACETYLGALACTOSAMINYLTRANSFERASE"/>
    <property type="match status" value="1"/>
</dbReference>
<dbReference type="Pfam" id="PF02709">
    <property type="entry name" value="Glyco_transf_7C"/>
    <property type="match status" value="1"/>
</dbReference>
<dbReference type="Gene3D" id="3.90.550.10">
    <property type="entry name" value="Spore Coat Polysaccharide Biosynthesis Protein SpsA, Chain A"/>
    <property type="match status" value="1"/>
</dbReference>
<reference evidence="5 6" key="1">
    <citation type="submission" date="2013-11" db="EMBL/GenBank/DDBJ databases">
        <title>Opisthorchis viverrini - life in the bile duct.</title>
        <authorList>
            <person name="Young N.D."/>
            <person name="Nagarajan N."/>
            <person name="Lin S.J."/>
            <person name="Korhonen P.K."/>
            <person name="Jex A.R."/>
            <person name="Hall R.S."/>
            <person name="Safavi-Hemami H."/>
            <person name="Kaewkong W."/>
            <person name="Bertrand D."/>
            <person name="Gao S."/>
            <person name="Seet Q."/>
            <person name="Wongkham S."/>
            <person name="Teh B.T."/>
            <person name="Wongkham C."/>
            <person name="Intapan P.M."/>
            <person name="Maleewong W."/>
            <person name="Yang X."/>
            <person name="Hu M."/>
            <person name="Wang Z."/>
            <person name="Hofmann A."/>
            <person name="Sternberg P.W."/>
            <person name="Tan P."/>
            <person name="Wang J."/>
            <person name="Gasser R.B."/>
        </authorList>
    </citation>
    <scope>NUCLEOTIDE SEQUENCE [LARGE SCALE GENOMIC DNA]</scope>
</reference>
<dbReference type="SUPFAM" id="SSF53448">
    <property type="entry name" value="Nucleotide-diphospho-sugar transferases"/>
    <property type="match status" value="1"/>
</dbReference>
<evidence type="ECO:0000313" key="5">
    <source>
        <dbReference type="EMBL" id="KER31890.1"/>
    </source>
</evidence>
<dbReference type="STRING" id="6198.A0A075A855"/>
<feature type="domain" description="Glycosyltransferase 2-like" evidence="3">
    <location>
        <begin position="2"/>
        <end position="48"/>
    </location>
</feature>
<dbReference type="InterPro" id="IPR027791">
    <property type="entry name" value="Galactosyl_T_C"/>
</dbReference>
<evidence type="ECO:0000313" key="6">
    <source>
        <dbReference type="Proteomes" id="UP000054324"/>
    </source>
</evidence>
<dbReference type="GO" id="GO:0005794">
    <property type="term" value="C:Golgi apparatus"/>
    <property type="evidence" value="ECO:0007669"/>
    <property type="project" value="TreeGrafter"/>
</dbReference>
<keyword evidence="6" id="KW-1185">Reference proteome</keyword>
<dbReference type="OrthoDB" id="429263at2759"/>
<dbReference type="InterPro" id="IPR001173">
    <property type="entry name" value="Glyco_trans_2-like"/>
</dbReference>
<evidence type="ECO:0000256" key="2">
    <source>
        <dbReference type="ARBA" id="ARBA00023157"/>
    </source>
</evidence>
<dbReference type="CTD" id="20327071"/>
<dbReference type="Pfam" id="PF00535">
    <property type="entry name" value="Glycos_transf_2"/>
    <property type="match status" value="1"/>
</dbReference>
<name>A0A075A855_OPIVI</name>
<sequence>MRNPTRLGLIRSRMVGARAASAEILVFLDSHVETTSHWLEPLLARLLNAKNHTGNDCRESQPMEPQINCLQSVAERLIVSPIIYDISNPNELDDSPVLGGFTWNLTFRWEYMKAANRLDQTMQPWASPAISGGIYAAWREGFFDLGGYDEEMNIWGAENVELSLRTWLCSGRMEIIPCSRVGHYYRSVHPYNFPQGKEHTVLRNRKRTALVWFIHGESQDRGQLYLQNFYKNSPTAININAGSLSERRKIAQDLNCKSFTWYLDNIYPSLRDETDIFYPWMSMTLPDWEDLTEGSDDRQVLDCHSMSRVHQSHRSSVSTLDCSDIKIQMRPRYVGEVVVTRSPRMSDVRSSNPGMATGYALLIRHNKSKTRVHCSHLGGLIRINYNNESVNQLVRHLFSKQNTTFCSRSH</sequence>
<keyword evidence="2" id="KW-1015">Disulfide bond</keyword>
<protein>
    <recommendedName>
        <fullName evidence="7">Glycosyltransferase 2-like domain-containing protein</fullName>
    </recommendedName>
</protein>
<dbReference type="AlphaFoldDB" id="A0A075A855"/>
<dbReference type="EMBL" id="KL596640">
    <property type="protein sequence ID" value="KER31890.1"/>
    <property type="molecule type" value="Genomic_DNA"/>
</dbReference>
<dbReference type="KEGG" id="ovi:T265_12903"/>
<accession>A0A075A855</accession>
<keyword evidence="1" id="KW-0808">Transferase</keyword>
<dbReference type="GeneID" id="20327071"/>
<dbReference type="GO" id="GO:0004653">
    <property type="term" value="F:polypeptide N-acetylgalactosaminyltransferase activity"/>
    <property type="evidence" value="ECO:0007669"/>
    <property type="project" value="TreeGrafter"/>
</dbReference>
<feature type="domain" description="Galactosyltransferase C-terminal" evidence="4">
    <location>
        <begin position="120"/>
        <end position="189"/>
    </location>
</feature>
<evidence type="ECO:0000259" key="3">
    <source>
        <dbReference type="Pfam" id="PF00535"/>
    </source>
</evidence>
<gene>
    <name evidence="5" type="ORF">T265_12903</name>
</gene>
<organism evidence="5 6">
    <name type="scientific">Opisthorchis viverrini</name>
    <name type="common">Southeast Asian liver fluke</name>
    <dbReference type="NCBI Taxonomy" id="6198"/>
    <lineage>
        <taxon>Eukaryota</taxon>
        <taxon>Metazoa</taxon>
        <taxon>Spiralia</taxon>
        <taxon>Lophotrochozoa</taxon>
        <taxon>Platyhelminthes</taxon>
        <taxon>Trematoda</taxon>
        <taxon>Digenea</taxon>
        <taxon>Opisthorchiida</taxon>
        <taxon>Opisthorchiata</taxon>
        <taxon>Opisthorchiidae</taxon>
        <taxon>Opisthorchis</taxon>
    </lineage>
</organism>
<proteinExistence type="predicted"/>
<dbReference type="RefSeq" id="XP_009164413.1">
    <property type="nucleotide sequence ID" value="XM_009166149.1"/>
</dbReference>
<dbReference type="GO" id="GO:0006493">
    <property type="term" value="P:protein O-linked glycosylation"/>
    <property type="evidence" value="ECO:0007669"/>
    <property type="project" value="TreeGrafter"/>
</dbReference>
<evidence type="ECO:0000256" key="1">
    <source>
        <dbReference type="ARBA" id="ARBA00022679"/>
    </source>
</evidence>
<dbReference type="Proteomes" id="UP000054324">
    <property type="component" value="Unassembled WGS sequence"/>
</dbReference>
<dbReference type="PANTHER" id="PTHR11675:SF119">
    <property type="entry name" value="POLYPEPTIDE N-ACETYLGALACTOSAMINYLTRANSFERASE 2"/>
    <property type="match status" value="1"/>
</dbReference>
<evidence type="ECO:0000259" key="4">
    <source>
        <dbReference type="Pfam" id="PF02709"/>
    </source>
</evidence>
<evidence type="ECO:0008006" key="7">
    <source>
        <dbReference type="Google" id="ProtNLM"/>
    </source>
</evidence>